<evidence type="ECO:0000259" key="4">
    <source>
        <dbReference type="PROSITE" id="PS51677"/>
    </source>
</evidence>
<proteinExistence type="predicted"/>
<dbReference type="InterPro" id="IPR011330">
    <property type="entry name" value="Glyco_hydro/deAcase_b/a-brl"/>
</dbReference>
<dbReference type="Proteomes" id="UP001521137">
    <property type="component" value="Unassembled WGS sequence"/>
</dbReference>
<sequence>MWKFIVLTLAYLVSTTNTQASDNAVILVYHHVSEDTPNSTSVSPRIFEQHMQYLADNHTVLPLKTVIEKLQNQQALPDKTVVITFDDGYQNIHQNAHPILQKFGFHYTIFINPALIDTLNSQLTWQQVKQLQKQNVSFANHGNAHLHSLQKQTNESKQDWLSRVTKNVTEAEQLLTEKLGYSLKYFAYPYGEFNQAFKQQLTQLGYVSFAQHSGAIASHSDFSALPRFPAAGIYSNINTLKVKLNSLAMPVSKVLPQEPELASSIKQVDLTFQINSDDINPSQVACFKSGDKIPHKLSDGLMSIKVDIKAKPGRHKVNCTVPSKQLKGRYYWLSHPFFVPTNQGKWLD</sequence>
<dbReference type="SUPFAM" id="SSF88713">
    <property type="entry name" value="Glycoside hydrolase/deacetylase"/>
    <property type="match status" value="1"/>
</dbReference>
<dbReference type="InterPro" id="IPR002509">
    <property type="entry name" value="NODB_dom"/>
</dbReference>
<dbReference type="Gene3D" id="3.20.20.370">
    <property type="entry name" value="Glycoside hydrolase/deacetylase"/>
    <property type="match status" value="1"/>
</dbReference>
<feature type="chain" id="PRO_5046387572" evidence="3">
    <location>
        <begin position="21"/>
        <end position="348"/>
    </location>
</feature>
<dbReference type="PANTHER" id="PTHR34216">
    <property type="match status" value="1"/>
</dbReference>
<evidence type="ECO:0000313" key="6">
    <source>
        <dbReference type="Proteomes" id="UP001521137"/>
    </source>
</evidence>
<dbReference type="RefSeq" id="WP_235314389.1">
    <property type="nucleotide sequence ID" value="NZ_JAKGAS010000017.1"/>
</dbReference>
<protein>
    <submittedName>
        <fullName evidence="5">Polysaccharide deacetylase family protein</fullName>
    </submittedName>
</protein>
<dbReference type="PROSITE" id="PS51677">
    <property type="entry name" value="NODB"/>
    <property type="match status" value="1"/>
</dbReference>
<evidence type="ECO:0000313" key="5">
    <source>
        <dbReference type="EMBL" id="MCF2950290.1"/>
    </source>
</evidence>
<dbReference type="CDD" id="cd10973">
    <property type="entry name" value="CE4_DAC_u4_5s"/>
    <property type="match status" value="1"/>
</dbReference>
<dbReference type="Pfam" id="PF01522">
    <property type="entry name" value="Polysacc_deac_1"/>
    <property type="match status" value="1"/>
</dbReference>
<reference evidence="5 6" key="1">
    <citation type="submission" date="2022-01" db="EMBL/GenBank/DDBJ databases">
        <title>Paraglaciecola sp. G1-23.</title>
        <authorList>
            <person name="Jin M.S."/>
            <person name="Han D.M."/>
            <person name="Kim H.M."/>
            <person name="Jeon C.O."/>
        </authorList>
    </citation>
    <scope>NUCLEOTIDE SEQUENCE [LARGE SCALE GENOMIC DNA]</scope>
    <source>
        <strain evidence="5 6">G1-23</strain>
    </source>
</reference>
<evidence type="ECO:0000256" key="2">
    <source>
        <dbReference type="ARBA" id="ARBA00022729"/>
    </source>
</evidence>
<dbReference type="EMBL" id="JAKGAS010000017">
    <property type="protein sequence ID" value="MCF2950290.1"/>
    <property type="molecule type" value="Genomic_DNA"/>
</dbReference>
<organism evidence="5 6">
    <name type="scientific">Paraglaciecola algarum</name>
    <dbReference type="NCBI Taxonomy" id="3050085"/>
    <lineage>
        <taxon>Bacteria</taxon>
        <taxon>Pseudomonadati</taxon>
        <taxon>Pseudomonadota</taxon>
        <taxon>Gammaproteobacteria</taxon>
        <taxon>Alteromonadales</taxon>
        <taxon>Alteromonadaceae</taxon>
        <taxon>Paraglaciecola</taxon>
    </lineage>
</organism>
<comment type="subcellular location">
    <subcellularLocation>
        <location evidence="1">Secreted</location>
    </subcellularLocation>
</comment>
<evidence type="ECO:0000256" key="1">
    <source>
        <dbReference type="ARBA" id="ARBA00004613"/>
    </source>
</evidence>
<name>A0ABS9DBT0_9ALTE</name>
<dbReference type="PANTHER" id="PTHR34216:SF3">
    <property type="entry name" value="POLY-BETA-1,6-N-ACETYL-D-GLUCOSAMINE N-DEACETYLASE"/>
    <property type="match status" value="1"/>
</dbReference>
<keyword evidence="6" id="KW-1185">Reference proteome</keyword>
<keyword evidence="2 3" id="KW-0732">Signal</keyword>
<accession>A0ABS9DBT0</accession>
<feature type="signal peptide" evidence="3">
    <location>
        <begin position="1"/>
        <end position="20"/>
    </location>
</feature>
<comment type="caution">
    <text evidence="5">The sequence shown here is derived from an EMBL/GenBank/DDBJ whole genome shotgun (WGS) entry which is preliminary data.</text>
</comment>
<evidence type="ECO:0000256" key="3">
    <source>
        <dbReference type="SAM" id="SignalP"/>
    </source>
</evidence>
<dbReference type="InterPro" id="IPR051398">
    <property type="entry name" value="Polysacch_Deacetylase"/>
</dbReference>
<feature type="domain" description="NodB homology" evidence="4">
    <location>
        <begin position="79"/>
        <end position="305"/>
    </location>
</feature>
<gene>
    <name evidence="5" type="ORF">L0668_19435</name>
</gene>